<dbReference type="PANTHER" id="PTHR24243">
    <property type="entry name" value="G-PROTEIN COUPLED RECEPTOR"/>
    <property type="match status" value="1"/>
</dbReference>
<keyword evidence="5" id="KW-0472">Membrane</keyword>
<keyword evidence="3" id="KW-0675">Receptor</keyword>
<evidence type="ECO:0000256" key="3">
    <source>
        <dbReference type="ARBA" id="ARBA00023170"/>
    </source>
</evidence>
<keyword evidence="7" id="KW-1185">Reference proteome</keyword>
<dbReference type="SUPFAM" id="SSF81321">
    <property type="entry name" value="Family A G protein-coupled receptor-like"/>
    <property type="match status" value="1"/>
</dbReference>
<name>A0A9J6GZ83_HAELO</name>
<comment type="subcellular location">
    <subcellularLocation>
        <location evidence="1">Membrane</location>
        <topology evidence="1">Multi-pass membrane protein</topology>
    </subcellularLocation>
</comment>
<keyword evidence="5" id="KW-1133">Transmembrane helix</keyword>
<organism evidence="6 7">
    <name type="scientific">Haemaphysalis longicornis</name>
    <name type="common">Bush tick</name>
    <dbReference type="NCBI Taxonomy" id="44386"/>
    <lineage>
        <taxon>Eukaryota</taxon>
        <taxon>Metazoa</taxon>
        <taxon>Ecdysozoa</taxon>
        <taxon>Arthropoda</taxon>
        <taxon>Chelicerata</taxon>
        <taxon>Arachnida</taxon>
        <taxon>Acari</taxon>
        <taxon>Parasitiformes</taxon>
        <taxon>Ixodida</taxon>
        <taxon>Ixodoidea</taxon>
        <taxon>Ixodidae</taxon>
        <taxon>Haemaphysalinae</taxon>
        <taxon>Haemaphysalis</taxon>
    </lineage>
</organism>
<dbReference type="AlphaFoldDB" id="A0A9J6GZ83"/>
<dbReference type="Gene3D" id="1.20.1070.10">
    <property type="entry name" value="Rhodopsin 7-helix transmembrane proteins"/>
    <property type="match status" value="1"/>
</dbReference>
<dbReference type="EMBL" id="JABSTR010000010">
    <property type="protein sequence ID" value="KAH9380507.1"/>
    <property type="molecule type" value="Genomic_DNA"/>
</dbReference>
<dbReference type="PANTHER" id="PTHR24243:SF230">
    <property type="entry name" value="G-PROTEIN COUPLED RECEPTORS FAMILY 1 PROFILE DOMAIN-CONTAINING PROTEIN"/>
    <property type="match status" value="1"/>
</dbReference>
<dbReference type="OrthoDB" id="9990906at2759"/>
<evidence type="ECO:0000256" key="4">
    <source>
        <dbReference type="ARBA" id="ARBA00023224"/>
    </source>
</evidence>
<comment type="caution">
    <text evidence="6">The sequence shown here is derived from an EMBL/GenBank/DDBJ whole genome shotgun (WGS) entry which is preliminary data.</text>
</comment>
<evidence type="ECO:0000313" key="6">
    <source>
        <dbReference type="EMBL" id="KAH9380507.1"/>
    </source>
</evidence>
<gene>
    <name evidence="6" type="ORF">HPB48_013942</name>
</gene>
<accession>A0A9J6GZ83</accession>
<protein>
    <submittedName>
        <fullName evidence="6">Uncharacterized protein</fullName>
    </submittedName>
</protein>
<evidence type="ECO:0000313" key="7">
    <source>
        <dbReference type="Proteomes" id="UP000821853"/>
    </source>
</evidence>
<keyword evidence="5" id="KW-0812">Transmembrane</keyword>
<proteinExistence type="predicted"/>
<keyword evidence="2" id="KW-0297">G-protein coupled receptor</keyword>
<evidence type="ECO:0000256" key="5">
    <source>
        <dbReference type="SAM" id="Phobius"/>
    </source>
</evidence>
<dbReference type="VEuPathDB" id="VectorBase:HLOH_047193"/>
<reference evidence="6 7" key="1">
    <citation type="journal article" date="2020" name="Cell">
        <title>Large-Scale Comparative Analyses of Tick Genomes Elucidate Their Genetic Diversity and Vector Capacities.</title>
        <authorList>
            <consortium name="Tick Genome and Microbiome Consortium (TIGMIC)"/>
            <person name="Jia N."/>
            <person name="Wang J."/>
            <person name="Shi W."/>
            <person name="Du L."/>
            <person name="Sun Y."/>
            <person name="Zhan W."/>
            <person name="Jiang J.F."/>
            <person name="Wang Q."/>
            <person name="Zhang B."/>
            <person name="Ji P."/>
            <person name="Bell-Sakyi L."/>
            <person name="Cui X.M."/>
            <person name="Yuan T.T."/>
            <person name="Jiang B.G."/>
            <person name="Yang W.F."/>
            <person name="Lam T.T."/>
            <person name="Chang Q.C."/>
            <person name="Ding S.J."/>
            <person name="Wang X.J."/>
            <person name="Zhu J.G."/>
            <person name="Ruan X.D."/>
            <person name="Zhao L."/>
            <person name="Wei J.T."/>
            <person name="Ye R.Z."/>
            <person name="Que T.C."/>
            <person name="Du C.H."/>
            <person name="Zhou Y.H."/>
            <person name="Cheng J.X."/>
            <person name="Dai P.F."/>
            <person name="Guo W.B."/>
            <person name="Han X.H."/>
            <person name="Huang E.J."/>
            <person name="Li L.F."/>
            <person name="Wei W."/>
            <person name="Gao Y.C."/>
            <person name="Liu J.Z."/>
            <person name="Shao H.Z."/>
            <person name="Wang X."/>
            <person name="Wang C.C."/>
            <person name="Yang T.C."/>
            <person name="Huo Q.B."/>
            <person name="Li W."/>
            <person name="Chen H.Y."/>
            <person name="Chen S.E."/>
            <person name="Zhou L.G."/>
            <person name="Ni X.B."/>
            <person name="Tian J.H."/>
            <person name="Sheng Y."/>
            <person name="Liu T."/>
            <person name="Pan Y.S."/>
            <person name="Xia L.Y."/>
            <person name="Li J."/>
            <person name="Zhao F."/>
            <person name="Cao W.C."/>
        </authorList>
    </citation>
    <scope>NUCLEOTIDE SEQUENCE [LARGE SCALE GENOMIC DNA]</scope>
    <source>
        <strain evidence="6">HaeL-2018</strain>
    </source>
</reference>
<dbReference type="Proteomes" id="UP000821853">
    <property type="component" value="Chromosome 8"/>
</dbReference>
<evidence type="ECO:0000256" key="2">
    <source>
        <dbReference type="ARBA" id="ARBA00023040"/>
    </source>
</evidence>
<dbReference type="GO" id="GO:0005886">
    <property type="term" value="C:plasma membrane"/>
    <property type="evidence" value="ECO:0007669"/>
    <property type="project" value="TreeGrafter"/>
</dbReference>
<keyword evidence="4" id="KW-0807">Transducer</keyword>
<feature type="transmembrane region" description="Helical" evidence="5">
    <location>
        <begin position="52"/>
        <end position="72"/>
    </location>
</feature>
<evidence type="ECO:0000256" key="1">
    <source>
        <dbReference type="ARBA" id="ARBA00004141"/>
    </source>
</evidence>
<dbReference type="GO" id="GO:0004930">
    <property type="term" value="F:G protein-coupled receptor activity"/>
    <property type="evidence" value="ECO:0007669"/>
    <property type="project" value="UniProtKB-KW"/>
</dbReference>
<feature type="transmembrane region" description="Helical" evidence="5">
    <location>
        <begin position="12"/>
        <end position="31"/>
    </location>
</feature>
<sequence>MLNKRGLCQGILYFSSAFSFWSVWLTVTFTAERCLAVQCPLWRLQLGTRSRARATVAATAMASFLLNAYLLLLTDVVVYEDGTSACNHRPEFEQ</sequence>